<comment type="caution">
    <text evidence="9">The sequence shown here is derived from an EMBL/GenBank/DDBJ whole genome shotgun (WGS) entry which is preliminary data.</text>
</comment>
<keyword evidence="3" id="KW-0597">Phosphoprotein</keyword>
<organism evidence="9 10">
    <name type="scientific">Gordoniibacillus kamchatkensis</name>
    <dbReference type="NCBI Taxonomy" id="1590651"/>
    <lineage>
        <taxon>Bacteria</taxon>
        <taxon>Bacillati</taxon>
        <taxon>Bacillota</taxon>
        <taxon>Bacilli</taxon>
        <taxon>Bacillales</taxon>
        <taxon>Paenibacillaceae</taxon>
        <taxon>Gordoniibacillus</taxon>
    </lineage>
</organism>
<keyword evidence="7" id="KW-0812">Transmembrane</keyword>
<keyword evidence="6 7" id="KW-0472">Membrane</keyword>
<evidence type="ECO:0000256" key="4">
    <source>
        <dbReference type="ARBA" id="ARBA00022679"/>
    </source>
</evidence>
<gene>
    <name evidence="9" type="ORF">SD70_03790</name>
</gene>
<dbReference type="RefSeq" id="WP_041045788.1">
    <property type="nucleotide sequence ID" value="NZ_JXAK01000004.1"/>
</dbReference>
<dbReference type="PANTHER" id="PTHR34220:SF7">
    <property type="entry name" value="SENSOR HISTIDINE KINASE YPDA"/>
    <property type="match status" value="1"/>
</dbReference>
<keyword evidence="4" id="KW-0808">Transferase</keyword>
<keyword evidence="2" id="KW-1003">Cell membrane</keyword>
<sequence>MNGKLTIFSKAVSLLILLLTPVLILYIYTNKVSVDVVKDEIQSSSLSQLSFFLHQFDTTAEQLAMFPVIASSDPYVRDFVDMRSDNNQYEWIREKNRVAEVLSLQSVSSAWTNDLTLYLPLENAIVSSNPVNSTDVQTFLSFRPSPGMWTFDPTVRPDARPPGPRFVRQLVNPYNAKSFDQIKSMIQISFSVSNMTAMLDQVKSGGKGDPFFYRAGLPPIGSSTMDSGVVSGLVPILGGQRLAESGSFVCQLGGRQYYVFYVQSKQLDWYLIDYAPVENILLPITKTNALFYVTIGLLLALGFLSAYLLYRHVQRPIGKLIQGVQRIKKGDLSARIRYRPNNEFDFLIVRFNEMAEQIQDLVERVYVEKIRLNDATLKQLQAQINPHFLYNSLFFVINMAMLGDTRSVVAMAQNLAEYYRYTTRMENQTAPLREELHLVENYLTIHNLRLQRFHYEIDVPGPMMDLQVPRLLLQPIVENAIEHGVESQPDDALIVISGRQDEEWNEIVVEDSGAGVSDEALRELEKQLYRPMEASMGYGVWNVHHRLQYAFGEGARVQLAHSALGGLKVTLSWKRRDDNDAAADRG</sequence>
<feature type="transmembrane region" description="Helical" evidence="7">
    <location>
        <begin position="289"/>
        <end position="310"/>
    </location>
</feature>
<dbReference type="PROSITE" id="PS50885">
    <property type="entry name" value="HAMP"/>
    <property type="match status" value="1"/>
</dbReference>
<dbReference type="GO" id="GO:0016301">
    <property type="term" value="F:kinase activity"/>
    <property type="evidence" value="ECO:0007669"/>
    <property type="project" value="UniProtKB-KW"/>
</dbReference>
<feature type="transmembrane region" description="Helical" evidence="7">
    <location>
        <begin position="7"/>
        <end position="28"/>
    </location>
</feature>
<dbReference type="Pfam" id="PF00672">
    <property type="entry name" value="HAMP"/>
    <property type="match status" value="1"/>
</dbReference>
<reference evidence="9 10" key="1">
    <citation type="submission" date="2014-12" db="EMBL/GenBank/DDBJ databases">
        <title>Draft genome sequence of Paenibacillus kamchatkensis strain B-2647.</title>
        <authorList>
            <person name="Karlyshev A.V."/>
            <person name="Kudryashova E.B."/>
        </authorList>
    </citation>
    <scope>NUCLEOTIDE SEQUENCE [LARGE SCALE GENOMIC DNA]</scope>
    <source>
        <strain evidence="9 10">VKM B-2647</strain>
    </source>
</reference>
<evidence type="ECO:0000259" key="8">
    <source>
        <dbReference type="PROSITE" id="PS50885"/>
    </source>
</evidence>
<dbReference type="Proteomes" id="UP000031967">
    <property type="component" value="Unassembled WGS sequence"/>
</dbReference>
<dbReference type="Pfam" id="PF02518">
    <property type="entry name" value="HATPase_c"/>
    <property type="match status" value="1"/>
</dbReference>
<keyword evidence="5 9" id="KW-0418">Kinase</keyword>
<dbReference type="CDD" id="cd06225">
    <property type="entry name" value="HAMP"/>
    <property type="match status" value="1"/>
</dbReference>
<dbReference type="InterPro" id="IPR003660">
    <property type="entry name" value="HAMP_dom"/>
</dbReference>
<name>A0ABR5AM11_9BACL</name>
<dbReference type="Gene3D" id="3.30.565.10">
    <property type="entry name" value="Histidine kinase-like ATPase, C-terminal domain"/>
    <property type="match status" value="1"/>
</dbReference>
<dbReference type="EMBL" id="JXAK01000004">
    <property type="protein sequence ID" value="KIL41991.1"/>
    <property type="molecule type" value="Genomic_DNA"/>
</dbReference>
<dbReference type="SUPFAM" id="SSF55874">
    <property type="entry name" value="ATPase domain of HSP90 chaperone/DNA topoisomerase II/histidine kinase"/>
    <property type="match status" value="1"/>
</dbReference>
<evidence type="ECO:0000256" key="3">
    <source>
        <dbReference type="ARBA" id="ARBA00022553"/>
    </source>
</evidence>
<dbReference type="SUPFAM" id="SSF158472">
    <property type="entry name" value="HAMP domain-like"/>
    <property type="match status" value="1"/>
</dbReference>
<dbReference type="PANTHER" id="PTHR34220">
    <property type="entry name" value="SENSOR HISTIDINE KINASE YPDA"/>
    <property type="match status" value="1"/>
</dbReference>
<dbReference type="Gene3D" id="6.10.340.10">
    <property type="match status" value="1"/>
</dbReference>
<evidence type="ECO:0000313" key="9">
    <source>
        <dbReference type="EMBL" id="KIL41991.1"/>
    </source>
</evidence>
<evidence type="ECO:0000256" key="2">
    <source>
        <dbReference type="ARBA" id="ARBA00022475"/>
    </source>
</evidence>
<dbReference type="SMART" id="SM00304">
    <property type="entry name" value="HAMP"/>
    <property type="match status" value="1"/>
</dbReference>
<protein>
    <submittedName>
        <fullName evidence="9">Histidine kinase</fullName>
    </submittedName>
</protein>
<evidence type="ECO:0000256" key="5">
    <source>
        <dbReference type="ARBA" id="ARBA00022777"/>
    </source>
</evidence>
<proteinExistence type="predicted"/>
<dbReference type="InterPro" id="IPR003594">
    <property type="entry name" value="HATPase_dom"/>
</dbReference>
<dbReference type="Pfam" id="PF06580">
    <property type="entry name" value="His_kinase"/>
    <property type="match status" value="1"/>
</dbReference>
<dbReference type="InterPro" id="IPR010559">
    <property type="entry name" value="Sig_transdc_His_kin_internal"/>
</dbReference>
<feature type="domain" description="HAMP" evidence="8">
    <location>
        <begin position="311"/>
        <end position="363"/>
    </location>
</feature>
<dbReference type="InterPro" id="IPR050640">
    <property type="entry name" value="Bact_2-comp_sensor_kinase"/>
</dbReference>
<evidence type="ECO:0000313" key="10">
    <source>
        <dbReference type="Proteomes" id="UP000031967"/>
    </source>
</evidence>
<evidence type="ECO:0000256" key="7">
    <source>
        <dbReference type="SAM" id="Phobius"/>
    </source>
</evidence>
<evidence type="ECO:0000256" key="1">
    <source>
        <dbReference type="ARBA" id="ARBA00004651"/>
    </source>
</evidence>
<keyword evidence="10" id="KW-1185">Reference proteome</keyword>
<accession>A0ABR5AM11</accession>
<dbReference type="InterPro" id="IPR036890">
    <property type="entry name" value="HATPase_C_sf"/>
</dbReference>
<evidence type="ECO:0000256" key="6">
    <source>
        <dbReference type="ARBA" id="ARBA00023136"/>
    </source>
</evidence>
<comment type="subcellular location">
    <subcellularLocation>
        <location evidence="1">Cell membrane</location>
        <topology evidence="1">Multi-pass membrane protein</topology>
    </subcellularLocation>
</comment>
<keyword evidence="7" id="KW-1133">Transmembrane helix</keyword>